<evidence type="ECO:0000313" key="3">
    <source>
        <dbReference type="Proteomes" id="UP000014983"/>
    </source>
</evidence>
<dbReference type="AlphaFoldDB" id="S5LX62"/>
<dbReference type="EMBL" id="CP005076">
    <property type="protein sequence ID" value="AGR42404.1"/>
    <property type="molecule type" value="Genomic_DNA"/>
</dbReference>
<dbReference type="RefSeq" id="WP_020836635.1">
    <property type="nucleotide sequence ID" value="NC_021833.1"/>
</dbReference>
<evidence type="ECO:0008006" key="4">
    <source>
        <dbReference type="Google" id="ProtNLM"/>
    </source>
</evidence>
<organism evidence="2 3">
    <name type="scientific">Spiroplasma diminutum CUAS-1</name>
    <dbReference type="NCBI Taxonomy" id="1276221"/>
    <lineage>
        <taxon>Bacteria</taxon>
        <taxon>Bacillati</taxon>
        <taxon>Mycoplasmatota</taxon>
        <taxon>Mollicutes</taxon>
        <taxon>Entomoplasmatales</taxon>
        <taxon>Spiroplasmataceae</taxon>
        <taxon>Spiroplasma</taxon>
    </lineage>
</organism>
<evidence type="ECO:0000256" key="1">
    <source>
        <dbReference type="SAM" id="Phobius"/>
    </source>
</evidence>
<name>S5LX62_9MOLU</name>
<evidence type="ECO:0000313" key="2">
    <source>
        <dbReference type="EMBL" id="AGR42404.1"/>
    </source>
</evidence>
<dbReference type="InParanoid" id="S5LX62"/>
<dbReference type="KEGG" id="sdi:SDIMI_v3c07000"/>
<feature type="transmembrane region" description="Helical" evidence="1">
    <location>
        <begin position="25"/>
        <end position="49"/>
    </location>
</feature>
<feature type="transmembrane region" description="Helical" evidence="1">
    <location>
        <begin position="176"/>
        <end position="197"/>
    </location>
</feature>
<dbReference type="STRING" id="1276221.SDIMI_v3c07000"/>
<reference evidence="2 3" key="1">
    <citation type="journal article" date="2013" name="Genome Biol. Evol.">
        <title>Comparison of metabolic capacities and inference of gene content evolution in mosquito-associated Spiroplasma diminutum and S. taiwanense.</title>
        <authorList>
            <person name="Lo W.S."/>
            <person name="Ku C."/>
            <person name="Chen L.L."/>
            <person name="Chang T.H."/>
            <person name="Kuo C.H."/>
        </authorList>
    </citation>
    <scope>NUCLEOTIDE SEQUENCE [LARGE SCALE GENOMIC DNA]</scope>
    <source>
        <strain evidence="2">CUAS-1</strain>
    </source>
</reference>
<gene>
    <name evidence="2" type="ORF">SDIMI_v3c07000</name>
</gene>
<dbReference type="OrthoDB" id="389450at2"/>
<keyword evidence="1" id="KW-0472">Membrane</keyword>
<feature type="transmembrane region" description="Helical" evidence="1">
    <location>
        <begin position="141"/>
        <end position="164"/>
    </location>
</feature>
<accession>S5LX62</accession>
<protein>
    <recommendedName>
        <fullName evidence="4">Transmembrane protein</fullName>
    </recommendedName>
</protein>
<proteinExistence type="predicted"/>
<dbReference type="PATRIC" id="fig|1276221.3.peg.702"/>
<keyword evidence="1" id="KW-0812">Transmembrane</keyword>
<keyword evidence="3" id="KW-1185">Reference proteome</keyword>
<keyword evidence="1" id="KW-1133">Transmembrane helix</keyword>
<dbReference type="Proteomes" id="UP000014983">
    <property type="component" value="Chromosome"/>
</dbReference>
<dbReference type="HOGENOM" id="CLU_1077310_0_0_14"/>
<sequence length="256" mass="29916">MRNIILRPNDGSDERFGIFYYDWQMYLTFGAALFAIIVIIIATIINIVVFSVSKSKNSKVLQKDLFQALSIKTNYTDIKLLYGQRKRLNNHFNYRSAFQELHLPKWYEENNTLKGTMLMLYNFTNILDIRQQATNFWSRSIYCHILASFGLIANLTSYLCFRFVNFGALSTQNLSWLFVALAIAGTLLLVLSWLWWVKIFSKLVKKLNEITEGNLPEEERKQVLNLFKLQSVVPFTINTSIKTPRKVDNDEQKEKI</sequence>